<protein>
    <submittedName>
        <fullName evidence="10">Cache domain-containing protein</fullName>
    </submittedName>
</protein>
<evidence type="ECO:0000256" key="3">
    <source>
        <dbReference type="ARBA" id="ARBA00022500"/>
    </source>
</evidence>
<accession>A0A934S780</accession>
<gene>
    <name evidence="10" type="ORF">JIN87_27330</name>
</gene>
<dbReference type="AlphaFoldDB" id="A0A934S780"/>
<keyword evidence="11" id="KW-1185">Reference proteome</keyword>
<keyword evidence="6" id="KW-0472">Membrane</keyword>
<evidence type="ECO:0000313" key="11">
    <source>
        <dbReference type="Proteomes" id="UP000617628"/>
    </source>
</evidence>
<dbReference type="Pfam" id="PF00015">
    <property type="entry name" value="MCPsignal"/>
    <property type="match status" value="1"/>
</dbReference>
<reference evidence="10" key="1">
    <citation type="submission" date="2021-01" db="EMBL/GenBank/DDBJ databases">
        <title>Modified the classification status of verrucomicrobia.</title>
        <authorList>
            <person name="Feng X."/>
        </authorList>
    </citation>
    <scope>NUCLEOTIDE SEQUENCE</scope>
    <source>
        <strain evidence="10">KCTC 13126</strain>
    </source>
</reference>
<evidence type="ECO:0000256" key="7">
    <source>
        <dbReference type="ARBA" id="ARBA00023224"/>
    </source>
</evidence>
<keyword evidence="2" id="KW-1003">Cell membrane</keyword>
<evidence type="ECO:0000256" key="4">
    <source>
        <dbReference type="ARBA" id="ARBA00022692"/>
    </source>
</evidence>
<dbReference type="SUPFAM" id="SSF58104">
    <property type="entry name" value="Methyl-accepting chemotaxis protein (MCP) signaling domain"/>
    <property type="match status" value="1"/>
</dbReference>
<evidence type="ECO:0000313" key="10">
    <source>
        <dbReference type="EMBL" id="MBK1880629.1"/>
    </source>
</evidence>
<dbReference type="EMBL" id="JAENIL010000106">
    <property type="protein sequence ID" value="MBK1880629.1"/>
    <property type="molecule type" value="Genomic_DNA"/>
</dbReference>
<evidence type="ECO:0000256" key="6">
    <source>
        <dbReference type="ARBA" id="ARBA00023136"/>
    </source>
</evidence>
<evidence type="ECO:0000256" key="2">
    <source>
        <dbReference type="ARBA" id="ARBA00022475"/>
    </source>
</evidence>
<evidence type="ECO:0000259" key="9">
    <source>
        <dbReference type="PROSITE" id="PS50111"/>
    </source>
</evidence>
<dbReference type="Gene3D" id="3.30.450.20">
    <property type="entry name" value="PAS domain"/>
    <property type="match status" value="1"/>
</dbReference>
<dbReference type="Gene3D" id="1.10.287.950">
    <property type="entry name" value="Methyl-accepting chemotaxis protein"/>
    <property type="match status" value="1"/>
</dbReference>
<comment type="subcellular location">
    <subcellularLocation>
        <location evidence="1">Cell membrane</location>
        <topology evidence="1">Multi-pass membrane protein</topology>
    </subcellularLocation>
</comment>
<dbReference type="GO" id="GO:0005886">
    <property type="term" value="C:plasma membrane"/>
    <property type="evidence" value="ECO:0007669"/>
    <property type="project" value="UniProtKB-SubCell"/>
</dbReference>
<evidence type="ECO:0000256" key="8">
    <source>
        <dbReference type="PROSITE-ProRule" id="PRU00284"/>
    </source>
</evidence>
<organism evidence="10 11">
    <name type="scientific">Pelagicoccus mobilis</name>
    <dbReference type="NCBI Taxonomy" id="415221"/>
    <lineage>
        <taxon>Bacteria</taxon>
        <taxon>Pseudomonadati</taxon>
        <taxon>Verrucomicrobiota</taxon>
        <taxon>Opitutia</taxon>
        <taxon>Puniceicoccales</taxon>
        <taxon>Pelagicoccaceae</taxon>
        <taxon>Pelagicoccus</taxon>
    </lineage>
</organism>
<dbReference type="PROSITE" id="PS50111">
    <property type="entry name" value="CHEMOTAXIS_TRANSDUC_2"/>
    <property type="match status" value="1"/>
</dbReference>
<dbReference type="InterPro" id="IPR033479">
    <property type="entry name" value="dCache_1"/>
</dbReference>
<feature type="domain" description="Methyl-accepting transducer" evidence="9">
    <location>
        <begin position="24"/>
        <end position="101"/>
    </location>
</feature>
<dbReference type="Pfam" id="PF02743">
    <property type="entry name" value="dCache_1"/>
    <property type="match status" value="1"/>
</dbReference>
<evidence type="ECO:0000256" key="5">
    <source>
        <dbReference type="ARBA" id="ARBA00022989"/>
    </source>
</evidence>
<sequence>MPIKEVEKEYSYEHISGLSRDLNRSIKDALEHITSVNKQTRMLSFNAQIEAARAGGSAGAAFAVVAQAIQDLSDRTSGVTRQLREKTQGTIDEVSHLADVMADRMQGTRLADLALNNIDLIDRNLYERTCDVRWWATDSSLVDALSSMERKDLAFASKRLGVILSAYTVYYDLVLTDLEGRVVANGRPGQYHSVGRDVSKSEWFQTARKTSNGDEYGFEGCHPSDLVNGNRVLAYSCVVREGGDQNGRPLGVLGILFNWDELAQVIVEATPLPKEEWQRSRVCIVSEEGKILADTDGEQLRGDLGLDLDDILRSGITYSEMNYRGKPALVARASAPGYETYSTGWYSVIIQERIGKKETADEKREKAKAEEDQCEVLFGSLDALGSRL</sequence>
<dbReference type="GO" id="GO:0007165">
    <property type="term" value="P:signal transduction"/>
    <property type="evidence" value="ECO:0007669"/>
    <property type="project" value="UniProtKB-KW"/>
</dbReference>
<evidence type="ECO:0000256" key="1">
    <source>
        <dbReference type="ARBA" id="ARBA00004651"/>
    </source>
</evidence>
<keyword evidence="4" id="KW-0812">Transmembrane</keyword>
<keyword evidence="5" id="KW-1133">Transmembrane helix</keyword>
<comment type="caution">
    <text evidence="10">The sequence shown here is derived from an EMBL/GenBank/DDBJ whole genome shotgun (WGS) entry which is preliminary data.</text>
</comment>
<dbReference type="InterPro" id="IPR004089">
    <property type="entry name" value="MCPsignal_dom"/>
</dbReference>
<dbReference type="PANTHER" id="PTHR32089:SF112">
    <property type="entry name" value="LYSOZYME-LIKE PROTEIN-RELATED"/>
    <property type="match status" value="1"/>
</dbReference>
<keyword evidence="3" id="KW-0145">Chemotaxis</keyword>
<keyword evidence="7 8" id="KW-0807">Transducer</keyword>
<name>A0A934S780_9BACT</name>
<dbReference type="RefSeq" id="WP_200359799.1">
    <property type="nucleotide sequence ID" value="NZ_JAENIL010000106.1"/>
</dbReference>
<dbReference type="PANTHER" id="PTHR32089">
    <property type="entry name" value="METHYL-ACCEPTING CHEMOTAXIS PROTEIN MCPB"/>
    <property type="match status" value="1"/>
</dbReference>
<proteinExistence type="predicted"/>
<dbReference type="Proteomes" id="UP000617628">
    <property type="component" value="Unassembled WGS sequence"/>
</dbReference>
<dbReference type="GO" id="GO:0006935">
    <property type="term" value="P:chemotaxis"/>
    <property type="evidence" value="ECO:0007669"/>
    <property type="project" value="UniProtKB-KW"/>
</dbReference>